<gene>
    <name evidence="2" type="ORF">COCSUDRAFT_64252</name>
</gene>
<proteinExistence type="predicted"/>
<dbReference type="RefSeq" id="XP_005652027.1">
    <property type="nucleotide sequence ID" value="XM_005651970.1"/>
</dbReference>
<dbReference type="eggNOG" id="ENOG502QR6Z">
    <property type="taxonomic scope" value="Eukaryota"/>
</dbReference>
<evidence type="ECO:0008006" key="4">
    <source>
        <dbReference type="Google" id="ProtNLM"/>
    </source>
</evidence>
<reference evidence="2 3" key="1">
    <citation type="journal article" date="2012" name="Genome Biol.">
        <title>The genome of the polar eukaryotic microalga coccomyxa subellipsoidea reveals traits of cold adaptation.</title>
        <authorList>
            <person name="Blanc G."/>
            <person name="Agarkova I."/>
            <person name="Grimwood J."/>
            <person name="Kuo A."/>
            <person name="Brueggeman A."/>
            <person name="Dunigan D."/>
            <person name="Gurnon J."/>
            <person name="Ladunga I."/>
            <person name="Lindquist E."/>
            <person name="Lucas S."/>
            <person name="Pangilinan J."/>
            <person name="Proschold T."/>
            <person name="Salamov A."/>
            <person name="Schmutz J."/>
            <person name="Weeks D."/>
            <person name="Yamada T."/>
            <person name="Claverie J.M."/>
            <person name="Grigoriev I."/>
            <person name="Van Etten J."/>
            <person name="Lomsadze A."/>
            <person name="Borodovsky M."/>
        </authorList>
    </citation>
    <scope>NUCLEOTIDE SEQUENCE [LARGE SCALE GENOMIC DNA]</scope>
    <source>
        <strain evidence="2 3">C-169</strain>
    </source>
</reference>
<accession>I0ZA14</accession>
<evidence type="ECO:0000313" key="2">
    <source>
        <dbReference type="EMBL" id="EIE27483.1"/>
    </source>
</evidence>
<evidence type="ECO:0000313" key="3">
    <source>
        <dbReference type="Proteomes" id="UP000007264"/>
    </source>
</evidence>
<dbReference type="GO" id="GO:0043162">
    <property type="term" value="P:ubiquitin-dependent protein catabolic process via the multivesicular body sorting pathway"/>
    <property type="evidence" value="ECO:0007669"/>
    <property type="project" value="InterPro"/>
</dbReference>
<dbReference type="OrthoDB" id="515119at2759"/>
<dbReference type="AlphaFoldDB" id="I0ZA14"/>
<evidence type="ECO:0000256" key="1">
    <source>
        <dbReference type="SAM" id="MobiDB-lite"/>
    </source>
</evidence>
<keyword evidence="3" id="KW-1185">Reference proteome</keyword>
<feature type="compositionally biased region" description="Polar residues" evidence="1">
    <location>
        <begin position="32"/>
        <end position="46"/>
    </location>
</feature>
<dbReference type="GO" id="GO:0043130">
    <property type="term" value="F:ubiquitin binding"/>
    <property type="evidence" value="ECO:0007669"/>
    <property type="project" value="InterPro"/>
</dbReference>
<feature type="region of interest" description="Disordered" evidence="1">
    <location>
        <begin position="105"/>
        <end position="132"/>
    </location>
</feature>
<name>I0ZA14_COCSC</name>
<dbReference type="InterPro" id="IPR042575">
    <property type="entry name" value="UBAP1_C"/>
</dbReference>
<dbReference type="GO" id="GO:0000813">
    <property type="term" value="C:ESCRT I complex"/>
    <property type="evidence" value="ECO:0007669"/>
    <property type="project" value="InterPro"/>
</dbReference>
<organism evidence="2 3">
    <name type="scientific">Coccomyxa subellipsoidea (strain C-169)</name>
    <name type="common">Green microalga</name>
    <dbReference type="NCBI Taxonomy" id="574566"/>
    <lineage>
        <taxon>Eukaryota</taxon>
        <taxon>Viridiplantae</taxon>
        <taxon>Chlorophyta</taxon>
        <taxon>core chlorophytes</taxon>
        <taxon>Trebouxiophyceae</taxon>
        <taxon>Trebouxiophyceae incertae sedis</taxon>
        <taxon>Coccomyxaceae</taxon>
        <taxon>Coccomyxa</taxon>
        <taxon>Coccomyxa subellipsoidea</taxon>
    </lineage>
</organism>
<dbReference type="PANTHER" id="PTHR15960:SF5">
    <property type="entry name" value="LD44032P"/>
    <property type="match status" value="1"/>
</dbReference>
<dbReference type="InterPro" id="IPR038870">
    <property type="entry name" value="UBAP1"/>
</dbReference>
<protein>
    <recommendedName>
        <fullName evidence="4">UBA domain-containing protein</fullName>
    </recommendedName>
</protein>
<dbReference type="Gene3D" id="1.20.120.1920">
    <property type="entry name" value="UBAP1 SOUBA domain"/>
    <property type="match status" value="1"/>
</dbReference>
<dbReference type="GeneID" id="17045498"/>
<dbReference type="PANTHER" id="PTHR15960">
    <property type="entry name" value="LD44032P"/>
    <property type="match status" value="1"/>
</dbReference>
<dbReference type="KEGG" id="csl:COCSUDRAFT_64252"/>
<dbReference type="Proteomes" id="UP000007264">
    <property type="component" value="Unassembled WGS sequence"/>
</dbReference>
<comment type="caution">
    <text evidence="2">The sequence shown here is derived from an EMBL/GenBank/DDBJ whole genome shotgun (WGS) entry which is preliminary data.</text>
</comment>
<dbReference type="EMBL" id="AGSI01000001">
    <property type="protein sequence ID" value="EIE27483.1"/>
    <property type="molecule type" value="Genomic_DNA"/>
</dbReference>
<feature type="region of interest" description="Disordered" evidence="1">
    <location>
        <begin position="32"/>
        <end position="59"/>
    </location>
</feature>
<sequence length="213" mass="22774">MYPRINTGASGVLQVPSSGHANAYYPTVGVQSSPEFSQHEQGSAFSNGPAASGGSPTSQNFPLLRVQIAEQYRTLPPVMVSPGLDNIQQSSFTYNFDYERRIEAEDSAAASQESASGDDRSGSSNQAAASVQVEDPWTSQVLKYTEMGFSREEVCMALAALGTDADKDNEFMDFCKNYRELRSMGFPKATVAGALVAHTNDFAAATEACLAAQ</sequence>